<dbReference type="RefSeq" id="WP_080885694.1">
    <property type="nucleotide sequence ID" value="NZ_LT828648.1"/>
</dbReference>
<dbReference type="AlphaFoldDB" id="A0A1W1I273"/>
<keyword evidence="2" id="KW-0812">Transmembrane</keyword>
<evidence type="ECO:0000256" key="2">
    <source>
        <dbReference type="SAM" id="Phobius"/>
    </source>
</evidence>
<dbReference type="KEGG" id="nja:NSJP_0938"/>
<dbReference type="InterPro" id="IPR007621">
    <property type="entry name" value="TPM_dom"/>
</dbReference>
<evidence type="ECO:0000256" key="1">
    <source>
        <dbReference type="SAM" id="MobiDB-lite"/>
    </source>
</evidence>
<dbReference type="PANTHER" id="PTHR30373:SF2">
    <property type="entry name" value="UPF0603 PROTEIN YGCG"/>
    <property type="match status" value="1"/>
</dbReference>
<keyword evidence="5" id="KW-1185">Reference proteome</keyword>
<keyword evidence="2" id="KW-1133">Transmembrane helix</keyword>
<dbReference type="EMBL" id="LT828648">
    <property type="protein sequence ID" value="SLM47110.1"/>
    <property type="molecule type" value="Genomic_DNA"/>
</dbReference>
<keyword evidence="2" id="KW-0472">Membrane</keyword>
<feature type="transmembrane region" description="Helical" evidence="2">
    <location>
        <begin position="188"/>
        <end position="208"/>
    </location>
</feature>
<feature type="transmembrane region" description="Helical" evidence="2">
    <location>
        <begin position="220"/>
        <end position="249"/>
    </location>
</feature>
<dbReference type="OrthoDB" id="9810918at2"/>
<dbReference type="Pfam" id="PF04536">
    <property type="entry name" value="TPM_phosphatase"/>
    <property type="match status" value="1"/>
</dbReference>
<organism evidence="4 5">
    <name type="scientific">Nitrospira japonica</name>
    <dbReference type="NCBI Taxonomy" id="1325564"/>
    <lineage>
        <taxon>Bacteria</taxon>
        <taxon>Pseudomonadati</taxon>
        <taxon>Nitrospirota</taxon>
        <taxon>Nitrospiria</taxon>
        <taxon>Nitrospirales</taxon>
        <taxon>Nitrospiraceae</taxon>
        <taxon>Nitrospira</taxon>
    </lineage>
</organism>
<dbReference type="PANTHER" id="PTHR30373">
    <property type="entry name" value="UPF0603 PROTEIN YGCG"/>
    <property type="match status" value="1"/>
</dbReference>
<dbReference type="STRING" id="1325564.NSJP_0938"/>
<evidence type="ECO:0000259" key="3">
    <source>
        <dbReference type="Pfam" id="PF04536"/>
    </source>
</evidence>
<proteinExistence type="predicted"/>
<gene>
    <name evidence="4" type="ORF">NSJP_0938</name>
</gene>
<feature type="region of interest" description="Disordered" evidence="1">
    <location>
        <begin position="277"/>
        <end position="298"/>
    </location>
</feature>
<reference evidence="4 5" key="1">
    <citation type="submission" date="2017-03" db="EMBL/GenBank/DDBJ databases">
        <authorList>
            <person name="Afonso C.L."/>
            <person name="Miller P.J."/>
            <person name="Scott M.A."/>
            <person name="Spackman E."/>
            <person name="Goraichik I."/>
            <person name="Dimitrov K.M."/>
            <person name="Suarez D.L."/>
            <person name="Swayne D.E."/>
        </authorList>
    </citation>
    <scope>NUCLEOTIDE SEQUENCE [LARGE SCALE GENOMIC DNA]</scope>
    <source>
        <strain evidence="4">Genome sequencing of Nitrospira japonica strain NJ11</strain>
    </source>
</reference>
<sequence>MKLARTRLVWRGPVRLFVLFTLLSVAAPLFALEAPPLTGRVVDSAHVLPASDVDWLTAALKAHEEKTGNQVAVLIIPSLEGESLEEYAHRVATTWKLGQRGTANGVLLLIAVKERRLRIEVGYGLEGTLTDLRSAHIIRDEMVPRFKAGDMPGGVRAGTEAILKTIEGTYEAKDRSAARRGWGQDTDALQLVFIGVVVGFLAGIVLSQGLRRTRALFGSLLAYLVAQSAGMILGVMAAAVTAVLLWLVLRTSRGGWRRTHDDWTWYSSRGGGWSGGSSDSGFSGGGGDFGGGGANGNW</sequence>
<evidence type="ECO:0000313" key="5">
    <source>
        <dbReference type="Proteomes" id="UP000192042"/>
    </source>
</evidence>
<dbReference type="Proteomes" id="UP000192042">
    <property type="component" value="Chromosome I"/>
</dbReference>
<accession>A0A1W1I273</accession>
<evidence type="ECO:0000313" key="4">
    <source>
        <dbReference type="EMBL" id="SLM47110.1"/>
    </source>
</evidence>
<name>A0A1W1I273_9BACT</name>
<dbReference type="Gene3D" id="3.10.310.50">
    <property type="match status" value="1"/>
</dbReference>
<feature type="compositionally biased region" description="Gly residues" evidence="1">
    <location>
        <begin position="282"/>
        <end position="298"/>
    </location>
</feature>
<protein>
    <recommendedName>
        <fullName evidence="3">TPM domain-containing protein</fullName>
    </recommendedName>
</protein>
<feature type="domain" description="TPM" evidence="3">
    <location>
        <begin position="41"/>
        <end position="163"/>
    </location>
</feature>